<dbReference type="InterPro" id="IPR007702">
    <property type="entry name" value="Janus"/>
</dbReference>
<evidence type="ECO:0000256" key="4">
    <source>
        <dbReference type="ARBA" id="ARBA00022928"/>
    </source>
</evidence>
<evidence type="ECO:0000313" key="7">
    <source>
        <dbReference type="EMBL" id="CAK1544383.1"/>
    </source>
</evidence>
<proteinExistence type="inferred from homology"/>
<dbReference type="PANTHER" id="PTHR12258:SF5">
    <property type="entry name" value="BCDNA.GH02250-RELATED"/>
    <property type="match status" value="1"/>
</dbReference>
<feature type="active site" description="Proton acceptor" evidence="5">
    <location>
        <position position="79"/>
    </location>
</feature>
<gene>
    <name evidence="7" type="ORF">LNINA_LOCUS4135</name>
</gene>
<dbReference type="GO" id="GO:0005829">
    <property type="term" value="C:cytosol"/>
    <property type="evidence" value="ECO:0007669"/>
    <property type="project" value="TreeGrafter"/>
</dbReference>
<dbReference type="PANTHER" id="PTHR12258">
    <property type="entry name" value="JANUS-A/JANUS-B"/>
    <property type="match status" value="1"/>
</dbReference>
<evidence type="ECO:0000313" key="8">
    <source>
        <dbReference type="Proteomes" id="UP001497472"/>
    </source>
</evidence>
<dbReference type="EMBL" id="CAVLEF010000005">
    <property type="protein sequence ID" value="CAK1544383.1"/>
    <property type="molecule type" value="Genomic_DNA"/>
</dbReference>
<dbReference type="Gene3D" id="3.50.20.20">
    <property type="entry name" value="Janus/Ocnus"/>
    <property type="match status" value="1"/>
</dbReference>
<feature type="binding site" evidence="6">
    <location>
        <position position="49"/>
    </location>
    <ligand>
        <name>substrate</name>
    </ligand>
</feature>
<dbReference type="Proteomes" id="UP001497472">
    <property type="component" value="Unassembled WGS sequence"/>
</dbReference>
<organism evidence="7 8">
    <name type="scientific">Leptosia nina</name>
    <dbReference type="NCBI Taxonomy" id="320188"/>
    <lineage>
        <taxon>Eukaryota</taxon>
        <taxon>Metazoa</taxon>
        <taxon>Ecdysozoa</taxon>
        <taxon>Arthropoda</taxon>
        <taxon>Hexapoda</taxon>
        <taxon>Insecta</taxon>
        <taxon>Pterygota</taxon>
        <taxon>Neoptera</taxon>
        <taxon>Endopterygota</taxon>
        <taxon>Lepidoptera</taxon>
        <taxon>Glossata</taxon>
        <taxon>Ditrysia</taxon>
        <taxon>Papilionoidea</taxon>
        <taxon>Pieridae</taxon>
        <taxon>Pierinae</taxon>
        <taxon>Leptosia</taxon>
    </lineage>
</organism>
<keyword evidence="4" id="KW-0726">Sexual differentiation</keyword>
<dbReference type="AlphaFoldDB" id="A0AAV1J774"/>
<accession>A0AAV1J774</accession>
<sequence length="168" mass="18906">MFTLSIFTKIAFPLVSLERTCYNRYRTILKMSSLSSVPIVDIDPNGVFKYILLNVFEEGKNTQEAQITIVRGYKRCDYHSDIYEEVQAKLAPLDCEPLGGGRISHDPENKKIHIYGYSQGYGKADHEISAKLVKEAFPGYTISISDEGSINEKLKTCCCGNINSQTYS</sequence>
<evidence type="ECO:0000256" key="3">
    <source>
        <dbReference type="ARBA" id="ARBA00022782"/>
    </source>
</evidence>
<dbReference type="InterPro" id="IPR038596">
    <property type="entry name" value="Janus_sf"/>
</dbReference>
<dbReference type="GO" id="GO:0007548">
    <property type="term" value="P:sex differentiation"/>
    <property type="evidence" value="ECO:0007669"/>
    <property type="project" value="UniProtKB-KW"/>
</dbReference>
<comment type="caution">
    <text evidence="7">The sequence shown here is derived from an EMBL/GenBank/DDBJ whole genome shotgun (WGS) entry which is preliminary data.</text>
</comment>
<name>A0AAV1J774_9NEOP</name>
<comment type="similarity">
    <text evidence="2">Belongs to the janus family.</text>
</comment>
<evidence type="ECO:0000256" key="5">
    <source>
        <dbReference type="PIRSR" id="PIRSR607702-1"/>
    </source>
</evidence>
<evidence type="ECO:0000256" key="2">
    <source>
        <dbReference type="ARBA" id="ARBA00010971"/>
    </source>
</evidence>
<comment type="function">
    <text evidence="1">JanA and janB regulate somatic sex differentiation.</text>
</comment>
<dbReference type="GO" id="GO:0101006">
    <property type="term" value="F:protein histidine phosphatase activity"/>
    <property type="evidence" value="ECO:0007669"/>
    <property type="project" value="TreeGrafter"/>
</dbReference>
<evidence type="ECO:0000256" key="6">
    <source>
        <dbReference type="PIRSR" id="PIRSR607702-2"/>
    </source>
</evidence>
<dbReference type="SUPFAM" id="SSF143724">
    <property type="entry name" value="PHP14-like"/>
    <property type="match status" value="1"/>
</dbReference>
<protein>
    <submittedName>
        <fullName evidence="7">Uncharacterized protein</fullName>
    </submittedName>
</protein>
<evidence type="ECO:0000256" key="1">
    <source>
        <dbReference type="ARBA" id="ARBA00002508"/>
    </source>
</evidence>
<dbReference type="GO" id="GO:0030154">
    <property type="term" value="P:cell differentiation"/>
    <property type="evidence" value="ECO:0007669"/>
    <property type="project" value="UniProtKB-KW"/>
</dbReference>
<keyword evidence="3" id="KW-0221">Differentiation</keyword>
<reference evidence="7 8" key="1">
    <citation type="submission" date="2023-11" db="EMBL/GenBank/DDBJ databases">
        <authorList>
            <person name="Okamura Y."/>
        </authorList>
    </citation>
    <scope>NUCLEOTIDE SEQUENCE [LARGE SCALE GENOMIC DNA]</scope>
</reference>
<keyword evidence="8" id="KW-1185">Reference proteome</keyword>
<dbReference type="Pfam" id="PF05005">
    <property type="entry name" value="Ocnus"/>
    <property type="match status" value="1"/>
</dbReference>